<dbReference type="GO" id="GO:0016491">
    <property type="term" value="F:oxidoreductase activity"/>
    <property type="evidence" value="ECO:0007669"/>
    <property type="project" value="UniProtKB-KW"/>
</dbReference>
<name>A0A5D3KB93_9BRAD</name>
<organism evidence="3 4">
    <name type="scientific">Bradyrhizobium rifense</name>
    <dbReference type="NCBI Taxonomy" id="515499"/>
    <lineage>
        <taxon>Bacteria</taxon>
        <taxon>Pseudomonadati</taxon>
        <taxon>Pseudomonadota</taxon>
        <taxon>Alphaproteobacteria</taxon>
        <taxon>Hyphomicrobiales</taxon>
        <taxon>Nitrobacteraceae</taxon>
        <taxon>Bradyrhizobium</taxon>
    </lineage>
</organism>
<dbReference type="Proteomes" id="UP000324758">
    <property type="component" value="Unassembled WGS sequence"/>
</dbReference>
<dbReference type="Gene3D" id="2.60.120.620">
    <property type="entry name" value="q2cbj1_9rhob like domain"/>
    <property type="match status" value="1"/>
</dbReference>
<protein>
    <recommendedName>
        <fullName evidence="2">Fe2OG dioxygenase domain-containing protein</fullName>
    </recommendedName>
</protein>
<dbReference type="InterPro" id="IPR005123">
    <property type="entry name" value="Oxoglu/Fe-dep_dioxygenase_dom"/>
</dbReference>
<evidence type="ECO:0000256" key="1">
    <source>
        <dbReference type="RuleBase" id="RU003682"/>
    </source>
</evidence>
<evidence type="ECO:0000259" key="2">
    <source>
        <dbReference type="PROSITE" id="PS51471"/>
    </source>
</evidence>
<dbReference type="OrthoDB" id="9802489at2"/>
<dbReference type="EMBL" id="VSSS01000042">
    <property type="protein sequence ID" value="TYL91749.1"/>
    <property type="molecule type" value="Genomic_DNA"/>
</dbReference>
<dbReference type="PROSITE" id="PS51471">
    <property type="entry name" value="FE2OG_OXY"/>
    <property type="match status" value="1"/>
</dbReference>
<evidence type="ECO:0000313" key="3">
    <source>
        <dbReference type="EMBL" id="TYL91749.1"/>
    </source>
</evidence>
<comment type="caution">
    <text evidence="3">The sequence shown here is derived from an EMBL/GenBank/DDBJ whole genome shotgun (WGS) entry which is preliminary data.</text>
</comment>
<accession>A0A5D3KB93</accession>
<gene>
    <name evidence="3" type="ORF">FXB40_27930</name>
</gene>
<evidence type="ECO:0000313" key="4">
    <source>
        <dbReference type="Proteomes" id="UP000324758"/>
    </source>
</evidence>
<keyword evidence="1" id="KW-0408">Iron</keyword>
<keyword evidence="1" id="KW-0479">Metal-binding</keyword>
<dbReference type="GO" id="GO:0046872">
    <property type="term" value="F:metal ion binding"/>
    <property type="evidence" value="ECO:0007669"/>
    <property type="project" value="UniProtKB-KW"/>
</dbReference>
<sequence>MNIAEIDPAEIDRELNSNGYMIFRDPEIAQTSLQARAEYVRCLQASKLHATREKFHYTTLANEPWRKLAIGSSNGLGESYAQNLQSIYFGANDKNYPALGSLFATMIQIRNKLMGVDPSFGSDPERERFWDACRVHHYPRGGGFMATHRDTHFPQIISAQIAKPFYQICVLLSRKNTDFFTGGGVIYDGNKQRIDLETDAGFGALVLFDGRTYHGVEDVDLDQVIDFSRTDGRLAAFVNLYSVPAT</sequence>
<keyword evidence="1" id="KW-0560">Oxidoreductase</keyword>
<proteinExistence type="inferred from homology"/>
<feature type="domain" description="Fe2OG dioxygenase" evidence="2">
    <location>
        <begin position="129"/>
        <end position="242"/>
    </location>
</feature>
<keyword evidence="4" id="KW-1185">Reference proteome</keyword>
<dbReference type="AlphaFoldDB" id="A0A5D3KB93"/>
<reference evidence="3 4" key="1">
    <citation type="submission" date="2019-08" db="EMBL/GenBank/DDBJ databases">
        <title>Bradyrhizobium hipponensis sp. nov., a rhizobium isolated from a Lupinus angustifolius root nodule in Tunisia.</title>
        <authorList>
            <person name="Off K."/>
            <person name="Rejili M."/>
            <person name="Mars M."/>
            <person name="Brachmann A."/>
            <person name="Marin M."/>
        </authorList>
    </citation>
    <scope>NUCLEOTIDE SEQUENCE [LARGE SCALE GENOMIC DNA]</scope>
    <source>
        <strain evidence="3 4">CTAW71</strain>
    </source>
</reference>
<comment type="similarity">
    <text evidence="1">Belongs to the iron/ascorbate-dependent oxidoreductase family.</text>
</comment>
<dbReference type="RefSeq" id="WP_148775336.1">
    <property type="nucleotide sequence ID" value="NZ_VSSS01000042.1"/>
</dbReference>